<dbReference type="Proteomes" id="UP000000305">
    <property type="component" value="Unassembled WGS sequence"/>
</dbReference>
<gene>
    <name evidence="1" type="ORF">DAPPUDRAFT_118860</name>
</gene>
<dbReference type="EMBL" id="GL732966">
    <property type="protein sequence ID" value="EFX63771.1"/>
    <property type="molecule type" value="Genomic_DNA"/>
</dbReference>
<proteinExistence type="predicted"/>
<protein>
    <submittedName>
        <fullName evidence="1">Uncharacterized protein</fullName>
    </submittedName>
</protein>
<dbReference type="KEGG" id="dpx:DAPPUDRAFT_118860"/>
<dbReference type="OrthoDB" id="10377934at2759"/>
<sequence>MDDETPQKESKKEVAPPVNVQQTAVVQDQIQNLLIKVQEEVNRGESCKPWYKKKWGILTDWIDTPPTRNPPPLPPDFWVGLLAPPEERNETNTTDDERPEEFANEFYGDHWAIVTFLSLFFFLADLSNECTLKENKSDFIYRHARQSLKSHIPFE</sequence>
<evidence type="ECO:0000313" key="2">
    <source>
        <dbReference type="Proteomes" id="UP000000305"/>
    </source>
</evidence>
<dbReference type="AlphaFoldDB" id="E9HWW1"/>
<organism evidence="1 2">
    <name type="scientific">Daphnia pulex</name>
    <name type="common">Water flea</name>
    <dbReference type="NCBI Taxonomy" id="6669"/>
    <lineage>
        <taxon>Eukaryota</taxon>
        <taxon>Metazoa</taxon>
        <taxon>Ecdysozoa</taxon>
        <taxon>Arthropoda</taxon>
        <taxon>Crustacea</taxon>
        <taxon>Branchiopoda</taxon>
        <taxon>Diplostraca</taxon>
        <taxon>Cladocera</taxon>
        <taxon>Anomopoda</taxon>
        <taxon>Daphniidae</taxon>
        <taxon>Daphnia</taxon>
    </lineage>
</organism>
<dbReference type="InParanoid" id="E9HWW1"/>
<name>E9HWW1_DAPPU</name>
<reference evidence="1 2" key="1">
    <citation type="journal article" date="2011" name="Science">
        <title>The ecoresponsive genome of Daphnia pulex.</title>
        <authorList>
            <person name="Colbourne J.K."/>
            <person name="Pfrender M.E."/>
            <person name="Gilbert D."/>
            <person name="Thomas W.K."/>
            <person name="Tucker A."/>
            <person name="Oakley T.H."/>
            <person name="Tokishita S."/>
            <person name="Aerts A."/>
            <person name="Arnold G.J."/>
            <person name="Basu M.K."/>
            <person name="Bauer D.J."/>
            <person name="Caceres C.E."/>
            <person name="Carmel L."/>
            <person name="Casola C."/>
            <person name="Choi J.H."/>
            <person name="Detter J.C."/>
            <person name="Dong Q."/>
            <person name="Dusheyko S."/>
            <person name="Eads B.D."/>
            <person name="Frohlich T."/>
            <person name="Geiler-Samerotte K.A."/>
            <person name="Gerlach D."/>
            <person name="Hatcher P."/>
            <person name="Jogdeo S."/>
            <person name="Krijgsveld J."/>
            <person name="Kriventseva E.V."/>
            <person name="Kultz D."/>
            <person name="Laforsch C."/>
            <person name="Lindquist E."/>
            <person name="Lopez J."/>
            <person name="Manak J.R."/>
            <person name="Muller J."/>
            <person name="Pangilinan J."/>
            <person name="Patwardhan R.P."/>
            <person name="Pitluck S."/>
            <person name="Pritham E.J."/>
            <person name="Rechtsteiner A."/>
            <person name="Rho M."/>
            <person name="Rogozin I.B."/>
            <person name="Sakarya O."/>
            <person name="Salamov A."/>
            <person name="Schaack S."/>
            <person name="Shapiro H."/>
            <person name="Shiga Y."/>
            <person name="Skalitzky C."/>
            <person name="Smith Z."/>
            <person name="Souvorov A."/>
            <person name="Sung W."/>
            <person name="Tang Z."/>
            <person name="Tsuchiya D."/>
            <person name="Tu H."/>
            <person name="Vos H."/>
            <person name="Wang M."/>
            <person name="Wolf Y.I."/>
            <person name="Yamagata H."/>
            <person name="Yamada T."/>
            <person name="Ye Y."/>
            <person name="Shaw J.R."/>
            <person name="Andrews J."/>
            <person name="Crease T.J."/>
            <person name="Tang H."/>
            <person name="Lucas S.M."/>
            <person name="Robertson H.M."/>
            <person name="Bork P."/>
            <person name="Koonin E.V."/>
            <person name="Zdobnov E.M."/>
            <person name="Grigoriev I.V."/>
            <person name="Lynch M."/>
            <person name="Boore J.L."/>
        </authorList>
    </citation>
    <scope>NUCLEOTIDE SEQUENCE [LARGE SCALE GENOMIC DNA]</scope>
</reference>
<keyword evidence="2" id="KW-1185">Reference proteome</keyword>
<dbReference type="HOGENOM" id="CLU_1697322_0_0_1"/>
<accession>E9HWW1</accession>
<evidence type="ECO:0000313" key="1">
    <source>
        <dbReference type="EMBL" id="EFX63771.1"/>
    </source>
</evidence>